<dbReference type="GO" id="GO:0005829">
    <property type="term" value="C:cytosol"/>
    <property type="evidence" value="ECO:0007669"/>
    <property type="project" value="TreeGrafter"/>
</dbReference>
<sequence>MPSFDIVSKTDMAEVDNAIAGIQREIGTRFDFKGSKCSLERKEQVITIVADNDSRLELMHDFLRTYFTRRKVDPKCLDFSAAPQKASGDSLRHEVKVKQGIDSAVAKTLVKEIKDSKIKVQASIQGDEVRVTGKKRDELQEVIALCRNLEVELPLQYVNFRD</sequence>
<dbReference type="InterPro" id="IPR007551">
    <property type="entry name" value="YajQ/Smlt4090-like"/>
</dbReference>
<dbReference type="InterPro" id="IPR035570">
    <property type="entry name" value="UPF0234_N"/>
</dbReference>
<organism evidence="4 5">
    <name type="scientific">Magnetospirillum aberrantis SpK</name>
    <dbReference type="NCBI Taxonomy" id="908842"/>
    <lineage>
        <taxon>Bacteria</taxon>
        <taxon>Pseudomonadati</taxon>
        <taxon>Pseudomonadota</taxon>
        <taxon>Alphaproteobacteria</taxon>
        <taxon>Rhodospirillales</taxon>
        <taxon>Rhodospirillaceae</taxon>
        <taxon>Magnetospirillum</taxon>
    </lineage>
</organism>
<evidence type="ECO:0000256" key="3">
    <source>
        <dbReference type="HAMAP-Rule" id="MF_00632"/>
    </source>
</evidence>
<keyword evidence="1 3" id="KW-0547">Nucleotide-binding</keyword>
<dbReference type="Pfam" id="PF04461">
    <property type="entry name" value="YajQ"/>
    <property type="match status" value="1"/>
</dbReference>
<evidence type="ECO:0000256" key="1">
    <source>
        <dbReference type="ARBA" id="ARBA00022741"/>
    </source>
</evidence>
<gene>
    <name evidence="4" type="ORF">G4223_13360</name>
</gene>
<dbReference type="RefSeq" id="WP_163680599.1">
    <property type="nucleotide sequence ID" value="NZ_JAAIYP010000039.1"/>
</dbReference>
<dbReference type="PANTHER" id="PTHR30476">
    <property type="entry name" value="UPF0234 PROTEIN YAJQ"/>
    <property type="match status" value="1"/>
</dbReference>
<dbReference type="HAMAP" id="MF_00632">
    <property type="entry name" value="UPF0234"/>
    <property type="match status" value="1"/>
</dbReference>
<dbReference type="CDD" id="cd11740">
    <property type="entry name" value="YajQ_like"/>
    <property type="match status" value="1"/>
</dbReference>
<protein>
    <recommendedName>
        <fullName evidence="3">Nucleotide-binding protein G4223_13360</fullName>
    </recommendedName>
</protein>
<evidence type="ECO:0000313" key="4">
    <source>
        <dbReference type="EMBL" id="NFV81101.1"/>
    </source>
</evidence>
<dbReference type="SUPFAM" id="SSF89963">
    <property type="entry name" value="YajQ-like"/>
    <property type="match status" value="2"/>
</dbReference>
<reference evidence="4 5" key="1">
    <citation type="submission" date="2020-02" db="EMBL/GenBank/DDBJ databases">
        <authorList>
            <person name="Dziuba M."/>
            <person name="Kuznetsov B."/>
            <person name="Mardanov A."/>
            <person name="Ravin N."/>
            <person name="Grouzdev D."/>
        </authorList>
    </citation>
    <scope>NUCLEOTIDE SEQUENCE [LARGE SCALE GENOMIC DNA]</scope>
    <source>
        <strain evidence="4 5">SpK</strain>
    </source>
</reference>
<comment type="similarity">
    <text evidence="2 3">Belongs to the YajQ family.</text>
</comment>
<keyword evidence="5" id="KW-1185">Reference proteome</keyword>
<evidence type="ECO:0000313" key="5">
    <source>
        <dbReference type="Proteomes" id="UP000480684"/>
    </source>
</evidence>
<dbReference type="Gene3D" id="3.30.70.990">
    <property type="entry name" value="YajQ-like, domain 2"/>
    <property type="match status" value="1"/>
</dbReference>
<name>A0A7C9QVD1_9PROT</name>
<comment type="caution">
    <text evidence="4">The sequence shown here is derived from an EMBL/GenBank/DDBJ whole genome shotgun (WGS) entry which is preliminary data.</text>
</comment>
<dbReference type="EMBL" id="JAAIYP010000039">
    <property type="protein sequence ID" value="NFV81101.1"/>
    <property type="molecule type" value="Genomic_DNA"/>
</dbReference>
<dbReference type="InterPro" id="IPR036183">
    <property type="entry name" value="YajQ-like_sf"/>
</dbReference>
<dbReference type="PANTHER" id="PTHR30476:SF0">
    <property type="entry name" value="UPF0234 PROTEIN YAJQ"/>
    <property type="match status" value="1"/>
</dbReference>
<dbReference type="GO" id="GO:0000166">
    <property type="term" value="F:nucleotide binding"/>
    <property type="evidence" value="ECO:0007669"/>
    <property type="project" value="UniProtKB-UniRule"/>
</dbReference>
<dbReference type="Gene3D" id="3.30.70.860">
    <property type="match status" value="1"/>
</dbReference>
<dbReference type="AlphaFoldDB" id="A0A7C9QVD1"/>
<dbReference type="Proteomes" id="UP000480684">
    <property type="component" value="Unassembled WGS sequence"/>
</dbReference>
<evidence type="ECO:0000256" key="2">
    <source>
        <dbReference type="ARBA" id="ARBA00093450"/>
    </source>
</evidence>
<dbReference type="InterPro" id="IPR035571">
    <property type="entry name" value="UPF0234-like_C"/>
</dbReference>
<proteinExistence type="inferred from homology"/>
<comment type="function">
    <text evidence="3">Nucleotide-binding protein.</text>
</comment>
<dbReference type="NCBIfam" id="NF003819">
    <property type="entry name" value="PRK05412.1"/>
    <property type="match status" value="1"/>
</dbReference>
<accession>A0A7C9QVD1</accession>